<keyword evidence="4" id="KW-0677">Repeat</keyword>
<comment type="caution">
    <text evidence="6">The sequence shown here is derived from an EMBL/GenBank/DDBJ whole genome shotgun (WGS) entry which is preliminary data.</text>
</comment>
<dbReference type="Gene3D" id="2.130.10.10">
    <property type="entry name" value="YVTN repeat-like/Quinoprotein amine dehydrogenase"/>
    <property type="match status" value="1"/>
</dbReference>
<keyword evidence="2" id="KW-0853">WD repeat</keyword>
<proteinExistence type="predicted"/>
<comment type="subcellular location">
    <subcellularLocation>
        <location evidence="1">Nucleus</location>
    </subcellularLocation>
</comment>
<evidence type="ECO:0000256" key="5">
    <source>
        <dbReference type="ARBA" id="ARBA00023242"/>
    </source>
</evidence>
<protein>
    <recommendedName>
        <fullName evidence="8">WD40 repeat domain-containing protein</fullName>
    </recommendedName>
</protein>
<dbReference type="PANTHER" id="PTHR16288">
    <property type="entry name" value="WD40 REPEAT PROTEIN 4"/>
    <property type="match status" value="1"/>
</dbReference>
<organism evidence="6 7">
    <name type="scientific">Durusdinium trenchii</name>
    <dbReference type="NCBI Taxonomy" id="1381693"/>
    <lineage>
        <taxon>Eukaryota</taxon>
        <taxon>Sar</taxon>
        <taxon>Alveolata</taxon>
        <taxon>Dinophyceae</taxon>
        <taxon>Suessiales</taxon>
        <taxon>Symbiodiniaceae</taxon>
        <taxon>Durusdinium</taxon>
    </lineage>
</organism>
<dbReference type="PANTHER" id="PTHR16288:SF0">
    <property type="entry name" value="TRNA (GUANINE-N(7)-)-METHYLTRANSFERASE NON-CATALYTIC SUBUNIT WDR4"/>
    <property type="match status" value="1"/>
</dbReference>
<reference evidence="6 7" key="1">
    <citation type="submission" date="2024-02" db="EMBL/GenBank/DDBJ databases">
        <authorList>
            <person name="Chen Y."/>
            <person name="Shah S."/>
            <person name="Dougan E. K."/>
            <person name="Thang M."/>
            <person name="Chan C."/>
        </authorList>
    </citation>
    <scope>NUCLEOTIDE SEQUENCE [LARGE SCALE GENOMIC DNA]</scope>
</reference>
<sequence length="203" mass="22497">MSKPLALPVVPIVLHPTRSSVVWAVGSRIFAYDLQLKAFEAKAADLETLGPVRALDVWQGEGKLLWLAAGDDKTVTTWLDDGNHGSSWQIHETLSHQKKLTRAIFDRKGRIILADRFGDVCRWTPSSDQEPEMLSSHFAIVTALVLTPSQRFLVVGDNHERLRISHYPEATGIPWDLVQMAASSMGALGPSETVLWCFGLDLI</sequence>
<accession>A0ABP0KZT4</accession>
<dbReference type="Proteomes" id="UP001642484">
    <property type="component" value="Unassembled WGS sequence"/>
</dbReference>
<evidence type="ECO:0008006" key="8">
    <source>
        <dbReference type="Google" id="ProtNLM"/>
    </source>
</evidence>
<dbReference type="SUPFAM" id="SSF101908">
    <property type="entry name" value="Putative isomerase YbhE"/>
    <property type="match status" value="1"/>
</dbReference>
<keyword evidence="7" id="KW-1185">Reference proteome</keyword>
<gene>
    <name evidence="6" type="ORF">CCMP2556_LOCUS18312</name>
</gene>
<evidence type="ECO:0000313" key="6">
    <source>
        <dbReference type="EMBL" id="CAK9031507.1"/>
    </source>
</evidence>
<evidence type="ECO:0000256" key="4">
    <source>
        <dbReference type="ARBA" id="ARBA00022737"/>
    </source>
</evidence>
<keyword evidence="5" id="KW-0539">Nucleus</keyword>
<keyword evidence="3" id="KW-0819">tRNA processing</keyword>
<evidence type="ECO:0000256" key="1">
    <source>
        <dbReference type="ARBA" id="ARBA00004123"/>
    </source>
</evidence>
<name>A0ABP0KZT4_9DINO</name>
<dbReference type="EMBL" id="CAXAMN010010335">
    <property type="protein sequence ID" value="CAK9031507.1"/>
    <property type="molecule type" value="Genomic_DNA"/>
</dbReference>
<evidence type="ECO:0000313" key="7">
    <source>
        <dbReference type="Proteomes" id="UP001642484"/>
    </source>
</evidence>
<dbReference type="InterPro" id="IPR028884">
    <property type="entry name" value="Trm82"/>
</dbReference>
<dbReference type="InterPro" id="IPR015943">
    <property type="entry name" value="WD40/YVTN_repeat-like_dom_sf"/>
</dbReference>
<evidence type="ECO:0000256" key="3">
    <source>
        <dbReference type="ARBA" id="ARBA00022694"/>
    </source>
</evidence>
<evidence type="ECO:0000256" key="2">
    <source>
        <dbReference type="ARBA" id="ARBA00022574"/>
    </source>
</evidence>